<keyword evidence="12" id="KW-1185">Reference proteome</keyword>
<feature type="active site" description="Proton acceptor" evidence="9">
    <location>
        <position position="273"/>
    </location>
</feature>
<keyword evidence="8 9" id="KW-0119">Carbohydrate metabolism</keyword>
<comment type="catalytic activity">
    <reaction evidence="9">
        <text>D-ribose + ATP = D-ribose 5-phosphate + ADP + H(+)</text>
        <dbReference type="Rhea" id="RHEA:13697"/>
        <dbReference type="ChEBI" id="CHEBI:15378"/>
        <dbReference type="ChEBI" id="CHEBI:30616"/>
        <dbReference type="ChEBI" id="CHEBI:47013"/>
        <dbReference type="ChEBI" id="CHEBI:78346"/>
        <dbReference type="ChEBI" id="CHEBI:456216"/>
        <dbReference type="EC" id="2.7.1.15"/>
    </reaction>
</comment>
<comment type="activity regulation">
    <text evidence="9">Activated by a monovalent cation that binds near, but not in, the active site. The most likely occupant of the site in vivo is potassium. Ion binding induces a conformational change that may alter substrate affinity.</text>
</comment>
<dbReference type="EC" id="2.7.1.15" evidence="9"/>
<feature type="binding site" evidence="9">
    <location>
        <begin position="35"/>
        <end position="37"/>
    </location>
    <ligand>
        <name>substrate</name>
    </ligand>
</feature>
<feature type="binding site" evidence="9">
    <location>
        <position position="269"/>
    </location>
    <ligand>
        <name>K(+)</name>
        <dbReference type="ChEBI" id="CHEBI:29103"/>
    </ligand>
</feature>
<gene>
    <name evidence="9" type="primary">rbsK</name>
    <name evidence="11" type="ORF">SAMN05216447_102159</name>
</gene>
<dbReference type="SUPFAM" id="SSF53613">
    <property type="entry name" value="Ribokinase-like"/>
    <property type="match status" value="1"/>
</dbReference>
<keyword evidence="4 9" id="KW-0418">Kinase</keyword>
<feature type="binding site" evidence="9">
    <location>
        <position position="267"/>
    </location>
    <ligand>
        <name>K(+)</name>
        <dbReference type="ChEBI" id="CHEBI:29103"/>
    </ligand>
</feature>
<feature type="binding site" evidence="9">
    <location>
        <begin position="241"/>
        <end position="246"/>
    </location>
    <ligand>
        <name>ATP</name>
        <dbReference type="ChEBI" id="CHEBI:30616"/>
    </ligand>
</feature>
<sequence length="329" mass="33935">MSTENPKLEERRARVEALLRGIEKERRIGVIGSMNADYTIDVPHLPAPGETVRGGEVRLLPGGKSSNQAACAALLGASVSMFGLVGKDDNGSFLLERLGRAGVDVTGVARAGRPTGTTLIAVDAAGENAIAYAPGANDLLDAAFVRAAEELLDCDVVGLCLETPLNSVRVAAARCHEAGAQVLLNYSPCSEPPSRDLAQSVDVLLVNEHELAQLTGLPEGGPWAEAQDALLDMGFSEALVTTGPRGSMVLGEDCARRVESFEVRACDTTGCGDAFMGAVLAGLASGYSLREAAELGSCVSAFAALGHGAQASYGTADQVVDALRQGLLG</sequence>
<feature type="domain" description="Carbohydrate kinase PfkB" evidence="10">
    <location>
        <begin position="28"/>
        <end position="312"/>
    </location>
</feature>
<comment type="subunit">
    <text evidence="9">Homodimer.</text>
</comment>
<comment type="function">
    <text evidence="9">Catalyzes the phosphorylation of ribose at O-5 in a reaction requiring ATP and magnesium. The resulting D-ribose-5-phosphate can then be used either for sythesis of nucleotides, histidine, and tryptophan, or as a component of the pentose phosphate pathway.</text>
</comment>
<dbReference type="Pfam" id="PF00294">
    <property type="entry name" value="PfkB"/>
    <property type="match status" value="1"/>
</dbReference>
<keyword evidence="7 9" id="KW-0630">Potassium</keyword>
<evidence type="ECO:0000256" key="7">
    <source>
        <dbReference type="ARBA" id="ARBA00022958"/>
    </source>
</evidence>
<evidence type="ECO:0000256" key="9">
    <source>
        <dbReference type="HAMAP-Rule" id="MF_01987"/>
    </source>
</evidence>
<dbReference type="EMBL" id="FNWT01000002">
    <property type="protein sequence ID" value="SEH43556.1"/>
    <property type="molecule type" value="Genomic_DNA"/>
</dbReference>
<dbReference type="InterPro" id="IPR011611">
    <property type="entry name" value="PfkB_dom"/>
</dbReference>
<comment type="subcellular location">
    <subcellularLocation>
        <location evidence="9">Cytoplasm</location>
    </subcellularLocation>
</comment>
<dbReference type="CDD" id="cd01174">
    <property type="entry name" value="ribokinase"/>
    <property type="match status" value="1"/>
</dbReference>
<dbReference type="PANTHER" id="PTHR10584:SF166">
    <property type="entry name" value="RIBOKINASE"/>
    <property type="match status" value="1"/>
</dbReference>
<evidence type="ECO:0000256" key="6">
    <source>
        <dbReference type="ARBA" id="ARBA00022842"/>
    </source>
</evidence>
<keyword evidence="5 9" id="KW-0067">ATP-binding</keyword>
<keyword evidence="1 9" id="KW-0808">Transferase</keyword>
<evidence type="ECO:0000259" key="10">
    <source>
        <dbReference type="Pfam" id="PF00294"/>
    </source>
</evidence>
<reference evidence="11 12" key="1">
    <citation type="submission" date="2016-10" db="EMBL/GenBank/DDBJ databases">
        <authorList>
            <person name="Varghese N."/>
            <person name="Submissions S."/>
        </authorList>
    </citation>
    <scope>NUCLEOTIDE SEQUENCE [LARGE SCALE GENOMIC DNA]</scope>
    <source>
        <strain evidence="11 12">WCP15</strain>
    </source>
</reference>
<accession>A0A1H6I514</accession>
<comment type="similarity">
    <text evidence="9">Belongs to the carbohydrate kinase PfkB family. Ribokinase subfamily.</text>
</comment>
<name>A0A1H6I514_9ACTN</name>
<feature type="binding site" evidence="9">
    <location>
        <position position="312"/>
    </location>
    <ligand>
        <name>K(+)</name>
        <dbReference type="ChEBI" id="CHEBI:29103"/>
    </ligand>
</feature>
<dbReference type="PRINTS" id="PR00990">
    <property type="entry name" value="RIBOKINASE"/>
</dbReference>
<evidence type="ECO:0000256" key="1">
    <source>
        <dbReference type="ARBA" id="ARBA00022679"/>
    </source>
</evidence>
<feature type="binding site" evidence="9">
    <location>
        <position position="273"/>
    </location>
    <ligand>
        <name>substrate</name>
    </ligand>
</feature>
<organism evidence="11 12">
    <name type="scientific">Parafannyhessea umbonata</name>
    <dbReference type="NCBI Taxonomy" id="604330"/>
    <lineage>
        <taxon>Bacteria</taxon>
        <taxon>Bacillati</taxon>
        <taxon>Actinomycetota</taxon>
        <taxon>Coriobacteriia</taxon>
        <taxon>Coriobacteriales</taxon>
        <taxon>Atopobiaceae</taxon>
        <taxon>Parafannyhessea</taxon>
    </lineage>
</organism>
<dbReference type="RefSeq" id="WP_078687041.1">
    <property type="nucleotide sequence ID" value="NZ_FNWT01000002.1"/>
</dbReference>
<dbReference type="Gene3D" id="3.40.1190.20">
    <property type="match status" value="1"/>
</dbReference>
<keyword evidence="3 9" id="KW-0547">Nucleotide-binding</keyword>
<feature type="binding site" evidence="9">
    <location>
        <position position="306"/>
    </location>
    <ligand>
        <name>K(+)</name>
        <dbReference type="ChEBI" id="CHEBI:29103"/>
    </ligand>
</feature>
<evidence type="ECO:0000256" key="4">
    <source>
        <dbReference type="ARBA" id="ARBA00022777"/>
    </source>
</evidence>
<feature type="binding site" evidence="9">
    <location>
        <position position="207"/>
    </location>
    <ligand>
        <name>ATP</name>
        <dbReference type="ChEBI" id="CHEBI:30616"/>
    </ligand>
</feature>
<protein>
    <recommendedName>
        <fullName evidence="9">Ribokinase</fullName>
        <shortName evidence="9">RK</shortName>
        <ecNumber evidence="9">2.7.1.15</ecNumber>
    </recommendedName>
</protein>
<evidence type="ECO:0000256" key="5">
    <source>
        <dbReference type="ARBA" id="ARBA00022840"/>
    </source>
</evidence>
<feature type="binding site" evidence="9">
    <location>
        <position position="308"/>
    </location>
    <ligand>
        <name>K(+)</name>
        <dbReference type="ChEBI" id="CHEBI:29103"/>
    </ligand>
</feature>
<feature type="binding site" evidence="9">
    <location>
        <position position="162"/>
    </location>
    <ligand>
        <name>substrate</name>
    </ligand>
</feature>
<dbReference type="InterPro" id="IPR029056">
    <property type="entry name" value="Ribokinase-like"/>
</dbReference>
<feature type="binding site" evidence="9">
    <location>
        <begin position="272"/>
        <end position="273"/>
    </location>
    <ligand>
        <name>ATP</name>
        <dbReference type="ChEBI" id="CHEBI:30616"/>
    </ligand>
</feature>
<feature type="binding site" evidence="9">
    <location>
        <begin position="63"/>
        <end position="67"/>
    </location>
    <ligand>
        <name>substrate</name>
    </ligand>
</feature>
<comment type="pathway">
    <text evidence="9">Carbohydrate metabolism; D-ribose degradation; D-ribose 5-phosphate from beta-D-ribopyranose: step 2/2.</text>
</comment>
<feature type="binding site" evidence="9">
    <location>
        <position position="303"/>
    </location>
    <ligand>
        <name>K(+)</name>
        <dbReference type="ChEBI" id="CHEBI:29103"/>
    </ligand>
</feature>
<comment type="caution">
    <text evidence="9">Lacks conserved residue(s) required for the propagation of feature annotation.</text>
</comment>
<evidence type="ECO:0000313" key="11">
    <source>
        <dbReference type="EMBL" id="SEH43556.1"/>
    </source>
</evidence>
<proteinExistence type="inferred from homology"/>
<dbReference type="Proteomes" id="UP000199135">
    <property type="component" value="Unassembled WGS sequence"/>
</dbReference>
<evidence type="ECO:0000313" key="12">
    <source>
        <dbReference type="Proteomes" id="UP000199135"/>
    </source>
</evidence>
<comment type="caution">
    <text evidence="11">The sequence shown here is derived from an EMBL/GenBank/DDBJ whole genome shotgun (WGS) entry which is preliminary data.</text>
</comment>
<comment type="cofactor">
    <cofactor evidence="9">
        <name>Mg(2+)</name>
        <dbReference type="ChEBI" id="CHEBI:18420"/>
    </cofactor>
    <text evidence="9">Requires a divalent cation, most likely magnesium in vivo, as an electrophilic catalyst to aid phosphoryl group transfer. It is the chelate of the metal and the nucleotide that is the actual substrate.</text>
</comment>
<keyword evidence="2 9" id="KW-0479">Metal-binding</keyword>
<dbReference type="HAMAP" id="MF_01987">
    <property type="entry name" value="Ribokinase"/>
    <property type="match status" value="1"/>
</dbReference>
<keyword evidence="9" id="KW-0963">Cytoplasm</keyword>
<evidence type="ECO:0000256" key="8">
    <source>
        <dbReference type="ARBA" id="ARBA00023277"/>
    </source>
</evidence>
<dbReference type="InterPro" id="IPR002139">
    <property type="entry name" value="Ribo/fructo_kinase"/>
</dbReference>
<dbReference type="InterPro" id="IPR011877">
    <property type="entry name" value="Ribokinase"/>
</dbReference>
<keyword evidence="6 9" id="KW-0460">Magnesium</keyword>
<evidence type="ECO:0000256" key="2">
    <source>
        <dbReference type="ARBA" id="ARBA00022723"/>
    </source>
</evidence>
<evidence type="ECO:0000256" key="3">
    <source>
        <dbReference type="ARBA" id="ARBA00022741"/>
    </source>
</evidence>
<dbReference type="PANTHER" id="PTHR10584">
    <property type="entry name" value="SUGAR KINASE"/>
    <property type="match status" value="1"/>
</dbReference>